<dbReference type="HAMAP" id="MF_00181">
    <property type="entry name" value="Cytosol_peptidase_M17"/>
    <property type="match status" value="1"/>
</dbReference>
<feature type="binding site" evidence="8">
    <location>
        <position position="254"/>
    </location>
    <ligand>
        <name>Mn(2+)</name>
        <dbReference type="ChEBI" id="CHEBI:29035"/>
        <label>1</label>
    </ligand>
</feature>
<dbReference type="Gene3D" id="3.40.220.10">
    <property type="entry name" value="Leucine Aminopeptidase, subunit E, domain 1"/>
    <property type="match status" value="1"/>
</dbReference>
<proteinExistence type="inferred from homology"/>
<dbReference type="CDD" id="cd00433">
    <property type="entry name" value="Peptidase_M17"/>
    <property type="match status" value="1"/>
</dbReference>
<dbReference type="EMBL" id="JACHNU010000007">
    <property type="protein sequence ID" value="MBB4664390.1"/>
    <property type="molecule type" value="Genomic_DNA"/>
</dbReference>
<evidence type="ECO:0000256" key="5">
    <source>
        <dbReference type="ARBA" id="ARBA00022670"/>
    </source>
</evidence>
<dbReference type="EC" id="3.4.11.10" evidence="8"/>
<feature type="binding site" evidence="8">
    <location>
        <position position="254"/>
    </location>
    <ligand>
        <name>Mn(2+)</name>
        <dbReference type="ChEBI" id="CHEBI:29035"/>
        <label>2</label>
    </ligand>
</feature>
<evidence type="ECO:0000256" key="4">
    <source>
        <dbReference type="ARBA" id="ARBA00022438"/>
    </source>
</evidence>
<name>A0A840IKD8_9ACTN</name>
<dbReference type="GO" id="GO:0030145">
    <property type="term" value="F:manganese ion binding"/>
    <property type="evidence" value="ECO:0007669"/>
    <property type="project" value="UniProtKB-UniRule"/>
</dbReference>
<feature type="binding site" evidence="8">
    <location>
        <position position="272"/>
    </location>
    <ligand>
        <name>Mn(2+)</name>
        <dbReference type="ChEBI" id="CHEBI:29035"/>
        <label>2</label>
    </ligand>
</feature>
<keyword evidence="11" id="KW-1185">Reference proteome</keyword>
<dbReference type="InterPro" id="IPR043472">
    <property type="entry name" value="Macro_dom-like"/>
</dbReference>
<sequence length="481" mass="50599">MNIEATTKAPLESGADTIAVGVFDGEDIAHDVADGTLQRLLDSGEARRAFKHLAVAHAEGRRWIVVGLGDRARFDGDRARVAAAAVHARARELSAAALCWEVPHHLDDTRVAALVEGTVLAGYRFDRYRNHPEEDGALERLVVSAHHPIDATVEAAAVVAAAQNRARDLQNTPSNELTPERLAHRAQELVAEADGLSLEVRGEEEIGALGMGAFAAVARGSEQDARLIELRYDGPGADSAGPLLALVGKAVTFDTGGISIKPAMRMSEMKFDMSGGAAVLEAIGAIARLRLPIRVLGVIGATENMPSGRAVKPGDIVRASNGTTIEVVNTDAEGRLVLADCLAHAVNHGAQRIVDVATLTGAIVTTFGASHAGLIANDDEWAAAVEAAGRASGELVWRLPLHSDYADAIKGRYADVVNSTENRKAASITAGEFLRRFVGEVPWAHLDIAGTANDTGRQPTPSGGSGYGVRLLVELARRLAA</sequence>
<keyword evidence="5 8" id="KW-0645">Protease</keyword>
<organism evidence="10 11">
    <name type="scientific">Conexibacter arvalis</name>
    <dbReference type="NCBI Taxonomy" id="912552"/>
    <lineage>
        <taxon>Bacteria</taxon>
        <taxon>Bacillati</taxon>
        <taxon>Actinomycetota</taxon>
        <taxon>Thermoleophilia</taxon>
        <taxon>Solirubrobacterales</taxon>
        <taxon>Conexibacteraceae</taxon>
        <taxon>Conexibacter</taxon>
    </lineage>
</organism>
<keyword evidence="6 8" id="KW-0378">Hydrolase</keyword>
<feature type="binding site" evidence="8">
    <location>
        <position position="331"/>
    </location>
    <ligand>
        <name>Mn(2+)</name>
        <dbReference type="ChEBI" id="CHEBI:29035"/>
        <label>1</label>
    </ligand>
</feature>
<protein>
    <recommendedName>
        <fullName evidence="8">Probable cytosol aminopeptidase</fullName>
        <ecNumber evidence="8">3.4.11.1</ecNumber>
    </recommendedName>
    <alternativeName>
        <fullName evidence="8">Leucine aminopeptidase</fullName>
        <shortName evidence="8">LAP</shortName>
        <ecNumber evidence="8">3.4.11.10</ecNumber>
    </alternativeName>
    <alternativeName>
        <fullName evidence="8">Leucyl aminopeptidase</fullName>
    </alternativeName>
</protein>
<comment type="similarity">
    <text evidence="3 8">Belongs to the peptidase M17 family.</text>
</comment>
<comment type="subcellular location">
    <subcellularLocation>
        <location evidence="8">Cytoplasm</location>
    </subcellularLocation>
</comment>
<feature type="binding site" evidence="8">
    <location>
        <position position="333"/>
    </location>
    <ligand>
        <name>Mn(2+)</name>
        <dbReference type="ChEBI" id="CHEBI:29035"/>
        <label>2</label>
    </ligand>
</feature>
<evidence type="ECO:0000256" key="8">
    <source>
        <dbReference type="HAMAP-Rule" id="MF_00181"/>
    </source>
</evidence>
<evidence type="ECO:0000256" key="6">
    <source>
        <dbReference type="ARBA" id="ARBA00022801"/>
    </source>
</evidence>
<dbReference type="PANTHER" id="PTHR11963">
    <property type="entry name" value="LEUCINE AMINOPEPTIDASE-RELATED"/>
    <property type="match status" value="1"/>
</dbReference>
<evidence type="ECO:0000256" key="1">
    <source>
        <dbReference type="ARBA" id="ARBA00000135"/>
    </source>
</evidence>
<dbReference type="Proteomes" id="UP000585272">
    <property type="component" value="Unassembled WGS sequence"/>
</dbReference>
<keyword evidence="8" id="KW-0963">Cytoplasm</keyword>
<feature type="binding site" evidence="8">
    <location>
        <position position="333"/>
    </location>
    <ligand>
        <name>Mn(2+)</name>
        <dbReference type="ChEBI" id="CHEBI:29035"/>
        <label>1</label>
    </ligand>
</feature>
<dbReference type="InterPro" id="IPR000819">
    <property type="entry name" value="Peptidase_M17_C"/>
</dbReference>
<dbReference type="SUPFAM" id="SSF52949">
    <property type="entry name" value="Macro domain-like"/>
    <property type="match status" value="1"/>
</dbReference>
<gene>
    <name evidence="8" type="primary">pepA</name>
    <name evidence="10" type="ORF">BDZ31_004001</name>
</gene>
<evidence type="ECO:0000256" key="7">
    <source>
        <dbReference type="ARBA" id="ARBA00049972"/>
    </source>
</evidence>
<dbReference type="GO" id="GO:0070006">
    <property type="term" value="F:metalloaminopeptidase activity"/>
    <property type="evidence" value="ECO:0007669"/>
    <property type="project" value="InterPro"/>
</dbReference>
<dbReference type="GO" id="GO:0006508">
    <property type="term" value="P:proteolysis"/>
    <property type="evidence" value="ECO:0007669"/>
    <property type="project" value="UniProtKB-KW"/>
</dbReference>
<feature type="active site" evidence="8">
    <location>
        <position position="261"/>
    </location>
</feature>
<dbReference type="PRINTS" id="PR00481">
    <property type="entry name" value="LAMNOPPTDASE"/>
</dbReference>
<dbReference type="PANTHER" id="PTHR11963:SF23">
    <property type="entry name" value="CYTOSOL AMINOPEPTIDASE"/>
    <property type="match status" value="1"/>
</dbReference>
<dbReference type="Pfam" id="PF02789">
    <property type="entry name" value="Peptidase_M17_N"/>
    <property type="match status" value="1"/>
</dbReference>
<keyword evidence="8" id="KW-0479">Metal-binding</keyword>
<evidence type="ECO:0000313" key="10">
    <source>
        <dbReference type="EMBL" id="MBB4664390.1"/>
    </source>
</evidence>
<keyword evidence="4 8" id="KW-0031">Aminopeptidase</keyword>
<dbReference type="RefSeq" id="WP_183344411.1">
    <property type="nucleotide sequence ID" value="NZ_JACHNU010000007.1"/>
</dbReference>
<comment type="cofactor">
    <cofactor evidence="8">
        <name>Mn(2+)</name>
        <dbReference type="ChEBI" id="CHEBI:29035"/>
    </cofactor>
    <text evidence="8">Binds 2 manganese ions per subunit.</text>
</comment>
<feature type="active site" evidence="8">
    <location>
        <position position="335"/>
    </location>
</feature>
<dbReference type="Pfam" id="PF00883">
    <property type="entry name" value="Peptidase_M17"/>
    <property type="match status" value="1"/>
</dbReference>
<evidence type="ECO:0000313" key="11">
    <source>
        <dbReference type="Proteomes" id="UP000585272"/>
    </source>
</evidence>
<dbReference type="InterPro" id="IPR023042">
    <property type="entry name" value="Peptidase_M17_leu_NH2_pept"/>
</dbReference>
<dbReference type="InterPro" id="IPR008283">
    <property type="entry name" value="Peptidase_M17_N"/>
</dbReference>
<comment type="catalytic activity">
    <reaction evidence="1 8">
        <text>Release of an N-terminal amino acid, Xaa-|-Yaa-, in which Xaa is preferably Leu, but may be other amino acids including Pro although not Arg or Lys, and Yaa may be Pro. Amino acid amides and methyl esters are also readily hydrolyzed, but rates on arylamides are exceedingly low.</text>
        <dbReference type="EC" id="3.4.11.1"/>
    </reaction>
</comment>
<accession>A0A840IKD8</accession>
<comment type="caution">
    <text evidence="10">The sequence shown here is derived from an EMBL/GenBank/DDBJ whole genome shotgun (WGS) entry which is preliminary data.</text>
</comment>
<comment type="function">
    <text evidence="7 8">Presumably involved in the processing and regular turnover of intracellular proteins. Catalyzes the removal of unsubstituted N-terminal amino acids from various peptides.</text>
</comment>
<keyword evidence="8" id="KW-0464">Manganese</keyword>
<evidence type="ECO:0000256" key="3">
    <source>
        <dbReference type="ARBA" id="ARBA00009528"/>
    </source>
</evidence>
<dbReference type="PROSITE" id="PS00631">
    <property type="entry name" value="CYTOSOL_AP"/>
    <property type="match status" value="1"/>
</dbReference>
<comment type="catalytic activity">
    <reaction evidence="2 8">
        <text>Release of an N-terminal amino acid, preferentially leucine, but not glutamic or aspartic acids.</text>
        <dbReference type="EC" id="3.4.11.10"/>
    </reaction>
</comment>
<dbReference type="AlphaFoldDB" id="A0A840IKD8"/>
<dbReference type="Gene3D" id="3.40.630.10">
    <property type="entry name" value="Zn peptidases"/>
    <property type="match status" value="1"/>
</dbReference>
<evidence type="ECO:0000259" key="9">
    <source>
        <dbReference type="PROSITE" id="PS00631"/>
    </source>
</evidence>
<feature type="domain" description="Cytosol aminopeptidase" evidence="9">
    <location>
        <begin position="329"/>
        <end position="336"/>
    </location>
</feature>
<evidence type="ECO:0000256" key="2">
    <source>
        <dbReference type="ARBA" id="ARBA00000967"/>
    </source>
</evidence>
<dbReference type="InterPro" id="IPR011356">
    <property type="entry name" value="Leucine_aapep/pepB"/>
</dbReference>
<feature type="binding site" evidence="8">
    <location>
        <position position="249"/>
    </location>
    <ligand>
        <name>Mn(2+)</name>
        <dbReference type="ChEBI" id="CHEBI:29035"/>
        <label>2</label>
    </ligand>
</feature>
<dbReference type="GO" id="GO:0005737">
    <property type="term" value="C:cytoplasm"/>
    <property type="evidence" value="ECO:0007669"/>
    <property type="project" value="UniProtKB-SubCell"/>
</dbReference>
<reference evidence="10 11" key="1">
    <citation type="submission" date="2020-08" db="EMBL/GenBank/DDBJ databases">
        <title>Genomic Encyclopedia of Archaeal and Bacterial Type Strains, Phase II (KMG-II): from individual species to whole genera.</title>
        <authorList>
            <person name="Goeker M."/>
        </authorList>
    </citation>
    <scope>NUCLEOTIDE SEQUENCE [LARGE SCALE GENOMIC DNA]</scope>
    <source>
        <strain evidence="10 11">DSM 23288</strain>
    </source>
</reference>
<dbReference type="SUPFAM" id="SSF53187">
    <property type="entry name" value="Zn-dependent exopeptidases"/>
    <property type="match status" value="1"/>
</dbReference>
<dbReference type="EC" id="3.4.11.1" evidence="8"/>